<reference evidence="6 7" key="1">
    <citation type="submission" date="2024-09" db="EMBL/GenBank/DDBJ databases">
        <authorList>
            <person name="Sun Q."/>
            <person name="Mori K."/>
        </authorList>
    </citation>
    <scope>NUCLEOTIDE SEQUENCE [LARGE SCALE GENOMIC DNA]</scope>
    <source>
        <strain evidence="6 7">CCM 7792</strain>
    </source>
</reference>
<keyword evidence="2 6" id="KW-0378">Hydrolase</keyword>
<feature type="signal peptide" evidence="3">
    <location>
        <begin position="1"/>
        <end position="21"/>
    </location>
</feature>
<dbReference type="RefSeq" id="WP_379678215.1">
    <property type="nucleotide sequence ID" value="NZ_JBHLWP010000006.1"/>
</dbReference>
<evidence type="ECO:0000259" key="5">
    <source>
        <dbReference type="Pfam" id="PF08386"/>
    </source>
</evidence>
<feature type="domain" description="AB hydrolase-1" evidence="4">
    <location>
        <begin position="87"/>
        <end position="245"/>
    </location>
</feature>
<protein>
    <submittedName>
        <fullName evidence="6">Alpha/beta fold hydrolase</fullName>
    </submittedName>
</protein>
<accession>A0ABV6FD19</accession>
<dbReference type="InterPro" id="IPR029058">
    <property type="entry name" value="AB_hydrolase_fold"/>
</dbReference>
<feature type="chain" id="PRO_5046790770" evidence="3">
    <location>
        <begin position="22"/>
        <end position="485"/>
    </location>
</feature>
<evidence type="ECO:0000313" key="6">
    <source>
        <dbReference type="EMBL" id="MFC0251403.1"/>
    </source>
</evidence>
<name>A0ABV6FD19_9BURK</name>
<dbReference type="PRINTS" id="PR00793">
    <property type="entry name" value="PROAMNOPTASE"/>
</dbReference>
<evidence type="ECO:0000313" key="7">
    <source>
        <dbReference type="Proteomes" id="UP001589773"/>
    </source>
</evidence>
<feature type="domain" description="Peptidase S33 tripeptidyl aminopeptidase-like C-terminal" evidence="5">
    <location>
        <begin position="382"/>
        <end position="461"/>
    </location>
</feature>
<dbReference type="SUPFAM" id="SSF53474">
    <property type="entry name" value="alpha/beta-Hydrolases"/>
    <property type="match status" value="1"/>
</dbReference>
<dbReference type="InterPro" id="IPR013595">
    <property type="entry name" value="Pept_S33_TAP-like_C"/>
</dbReference>
<dbReference type="PANTHER" id="PTHR43248:SF25">
    <property type="entry name" value="AB HYDROLASE-1 DOMAIN-CONTAINING PROTEIN-RELATED"/>
    <property type="match status" value="1"/>
</dbReference>
<comment type="similarity">
    <text evidence="1">Belongs to the peptidase S33 family.</text>
</comment>
<organism evidence="6 7">
    <name type="scientific">Massilia consociata</name>
    <dbReference type="NCBI Taxonomy" id="760117"/>
    <lineage>
        <taxon>Bacteria</taxon>
        <taxon>Pseudomonadati</taxon>
        <taxon>Pseudomonadota</taxon>
        <taxon>Betaproteobacteria</taxon>
        <taxon>Burkholderiales</taxon>
        <taxon>Oxalobacteraceae</taxon>
        <taxon>Telluria group</taxon>
        <taxon>Massilia</taxon>
    </lineage>
</organism>
<evidence type="ECO:0000259" key="4">
    <source>
        <dbReference type="Pfam" id="PF00561"/>
    </source>
</evidence>
<evidence type="ECO:0000256" key="2">
    <source>
        <dbReference type="ARBA" id="ARBA00022801"/>
    </source>
</evidence>
<evidence type="ECO:0000256" key="3">
    <source>
        <dbReference type="SAM" id="SignalP"/>
    </source>
</evidence>
<dbReference type="Gene3D" id="3.40.50.1820">
    <property type="entry name" value="alpha/beta hydrolase"/>
    <property type="match status" value="1"/>
</dbReference>
<dbReference type="EMBL" id="JBHLWP010000006">
    <property type="protein sequence ID" value="MFC0251403.1"/>
    <property type="molecule type" value="Genomic_DNA"/>
</dbReference>
<dbReference type="InterPro" id="IPR002410">
    <property type="entry name" value="Peptidase_S33"/>
</dbReference>
<dbReference type="InterPro" id="IPR051601">
    <property type="entry name" value="Serine_prot/Carboxylest_S33"/>
</dbReference>
<dbReference type="InterPro" id="IPR000073">
    <property type="entry name" value="AB_hydrolase_1"/>
</dbReference>
<dbReference type="PANTHER" id="PTHR43248">
    <property type="entry name" value="2-SUCCINYL-6-HYDROXY-2,4-CYCLOHEXADIENE-1-CARBOXYLATE SYNTHASE"/>
    <property type="match status" value="1"/>
</dbReference>
<dbReference type="GO" id="GO:0016787">
    <property type="term" value="F:hydrolase activity"/>
    <property type="evidence" value="ECO:0007669"/>
    <property type="project" value="UniProtKB-KW"/>
</dbReference>
<keyword evidence="7" id="KW-1185">Reference proteome</keyword>
<evidence type="ECO:0000256" key="1">
    <source>
        <dbReference type="ARBA" id="ARBA00010088"/>
    </source>
</evidence>
<dbReference type="Proteomes" id="UP001589773">
    <property type="component" value="Unassembled WGS sequence"/>
</dbReference>
<gene>
    <name evidence="6" type="ORF">ACFFJK_05820</name>
</gene>
<dbReference type="Pfam" id="PF00561">
    <property type="entry name" value="Abhydrolase_1"/>
    <property type="match status" value="1"/>
</dbReference>
<keyword evidence="3" id="KW-0732">Signal</keyword>
<comment type="caution">
    <text evidence="6">The sequence shown here is derived from an EMBL/GenBank/DDBJ whole genome shotgun (WGS) entry which is preliminary data.</text>
</comment>
<proteinExistence type="inferred from homology"/>
<dbReference type="Pfam" id="PF08386">
    <property type="entry name" value="Abhydrolase_4"/>
    <property type="match status" value="1"/>
</dbReference>
<sequence>MKTRSFLPAAALWLAASSVMAAAPDSAKPAASKPATSTRSCHLPGVTDALRCVTMDVPLDHANPQAGSLTLHVTVAPAHRANTRNDPLFILAGGPGQAGSEVVQMLTLAFNRVRATRDIVFIDQRGTGRSGKLDCKSKPEHELMSEAQLDAELRACIAATRAPFGAYTTDAAARDTELVRRALGYGAVNVWGGSYGTRLGQAYARLYPASVRTLVLDGVAAPDQVIPAAGRDAQATLDKMFEQCAKDAGCKEAFPNLRAEFDALAAKLEAGAIKLSLSNPRTAKPVEVNMTAARFYGTIHNILYSPADARRLPFLIHNAAQGRWQPFVARQNLASDFGLEGNVAILLQLAVVCAEDVPRLTPELRKSDDTQVTRLLTDRFPAMCKAMNVPAVAARAPTPIDAPALLLSGALDPITPPHRAATAAKYMPRAQHVVVANAGHGVSQLGCAPRLLRAFLDKPQARLDAACLNEIPAPTFQLGSAGPQP</sequence>